<evidence type="ECO:0000313" key="3">
    <source>
        <dbReference type="Proteomes" id="UP000887013"/>
    </source>
</evidence>
<keyword evidence="3" id="KW-1185">Reference proteome</keyword>
<feature type="transmembrane region" description="Helical" evidence="1">
    <location>
        <begin position="91"/>
        <end position="111"/>
    </location>
</feature>
<keyword evidence="1" id="KW-0472">Membrane</keyword>
<feature type="transmembrane region" description="Helical" evidence="1">
    <location>
        <begin position="60"/>
        <end position="79"/>
    </location>
</feature>
<evidence type="ECO:0000256" key="1">
    <source>
        <dbReference type="SAM" id="Phobius"/>
    </source>
</evidence>
<dbReference type="EMBL" id="BMAW01130064">
    <property type="protein sequence ID" value="GFU33346.1"/>
    <property type="molecule type" value="Genomic_DNA"/>
</dbReference>
<keyword evidence="1" id="KW-1133">Transmembrane helix</keyword>
<keyword evidence="1" id="KW-0812">Transmembrane</keyword>
<feature type="transmembrane region" description="Helical" evidence="1">
    <location>
        <begin position="293"/>
        <end position="315"/>
    </location>
</feature>
<dbReference type="AlphaFoldDB" id="A0A8X6QPY2"/>
<organism evidence="2 3">
    <name type="scientific">Nephila pilipes</name>
    <name type="common">Giant wood spider</name>
    <name type="synonym">Nephila maculata</name>
    <dbReference type="NCBI Taxonomy" id="299642"/>
    <lineage>
        <taxon>Eukaryota</taxon>
        <taxon>Metazoa</taxon>
        <taxon>Ecdysozoa</taxon>
        <taxon>Arthropoda</taxon>
        <taxon>Chelicerata</taxon>
        <taxon>Arachnida</taxon>
        <taxon>Araneae</taxon>
        <taxon>Araneomorphae</taxon>
        <taxon>Entelegynae</taxon>
        <taxon>Araneoidea</taxon>
        <taxon>Nephilidae</taxon>
        <taxon>Nephila</taxon>
    </lineage>
</organism>
<accession>A0A8X6QPY2</accession>
<reference evidence="2" key="1">
    <citation type="submission" date="2020-08" db="EMBL/GenBank/DDBJ databases">
        <title>Multicomponent nature underlies the extraordinary mechanical properties of spider dragline silk.</title>
        <authorList>
            <person name="Kono N."/>
            <person name="Nakamura H."/>
            <person name="Mori M."/>
            <person name="Yoshida Y."/>
            <person name="Ohtoshi R."/>
            <person name="Malay A.D."/>
            <person name="Moran D.A.P."/>
            <person name="Tomita M."/>
            <person name="Numata K."/>
            <person name="Arakawa K."/>
        </authorList>
    </citation>
    <scope>NUCLEOTIDE SEQUENCE</scope>
</reference>
<sequence>MSCNNRSRPEETSVISLSEERAPVLCNSKRMTSSVSIILFKCMCWIGLIKESNRHLSHRVAALTIKMILILVNLEMWISSVVTFRFSDWKFTFFFLAPHLLTSVIYFAVYFKRNLIKITIHKLDELSESFNTIVINLITIVVCCTLMVLLTFQIIQFHHGHWDIAYIINLPYDITGMLLICTKSMFGFLVYPTLIYLVSLLYCVLCQSCCYQINNLTKEISQVSPEEFDPIQQMDVLRQKARIDDVLKNVQAIFSVPSFFIIAVNVLKCGSLLEIFTGNTWENSSLFRNMEVVLYSLTSFCCLFIVSWVAGGLPIQMKQLKKEFNEKVRSRLLCTRNLGEIQPKNNLFGQSDFAFTGCNIIIFNRNIILKISAFLIIYAFLPSPERI</sequence>
<comment type="caution">
    <text evidence="2">The sequence shown here is derived from an EMBL/GenBank/DDBJ whole genome shotgun (WGS) entry which is preliminary data.</text>
</comment>
<protein>
    <submittedName>
        <fullName evidence="2">Uncharacterized protein</fullName>
    </submittedName>
</protein>
<dbReference type="Proteomes" id="UP000887013">
    <property type="component" value="Unassembled WGS sequence"/>
</dbReference>
<proteinExistence type="predicted"/>
<evidence type="ECO:0000313" key="2">
    <source>
        <dbReference type="EMBL" id="GFU33346.1"/>
    </source>
</evidence>
<name>A0A8X6QPY2_NEPPI</name>
<feature type="transmembrane region" description="Helical" evidence="1">
    <location>
        <begin position="185"/>
        <end position="205"/>
    </location>
</feature>
<feature type="transmembrane region" description="Helical" evidence="1">
    <location>
        <begin position="362"/>
        <end position="381"/>
    </location>
</feature>
<feature type="transmembrane region" description="Helical" evidence="1">
    <location>
        <begin position="252"/>
        <end position="273"/>
    </location>
</feature>
<gene>
    <name evidence="2" type="primary">AVEN_213416_1</name>
    <name evidence="2" type="ORF">NPIL_173921</name>
</gene>
<feature type="transmembrane region" description="Helical" evidence="1">
    <location>
        <begin position="132"/>
        <end position="155"/>
    </location>
</feature>